<reference evidence="7" key="1">
    <citation type="submission" date="2017-07" db="EMBL/GenBank/DDBJ databases">
        <title>The cable genome - Insights into the physiology and evolution of filamentous bacteria capable of sulfide oxidation via long distance electron transfer.</title>
        <authorList>
            <person name="Thorup C."/>
            <person name="Bjerg J.T."/>
            <person name="Schreiber L."/>
            <person name="Nielsen L.P."/>
            <person name="Kjeldsen K.U."/>
            <person name="Boesen T."/>
            <person name="Boggild A."/>
            <person name="Meysman F."/>
            <person name="Geelhoed J."/>
            <person name="Schramm A."/>
        </authorList>
    </citation>
    <scope>NUCLEOTIDE SEQUENCE [LARGE SCALE GENOMIC DNA]</scope>
    <source>
        <strain evidence="7">GS</strain>
    </source>
</reference>
<dbReference type="Gene3D" id="3.30.70.1660">
    <property type="match status" value="1"/>
</dbReference>
<dbReference type="SUPFAM" id="SSF75620">
    <property type="entry name" value="Release factor"/>
    <property type="match status" value="1"/>
</dbReference>
<evidence type="ECO:0000313" key="7">
    <source>
        <dbReference type="EMBL" id="TAA74482.1"/>
    </source>
</evidence>
<dbReference type="Proteomes" id="UP000316238">
    <property type="component" value="Unassembled WGS sequence"/>
</dbReference>
<evidence type="ECO:0000256" key="5">
    <source>
        <dbReference type="NCBIfam" id="TIGR00020"/>
    </source>
</evidence>
<accession>A0A521G0F2</accession>
<comment type="function">
    <text evidence="4">Peptide chain release factor 2 directs the termination of translation in response to the peptide chain termination codons UGA and UAA.</text>
</comment>
<feature type="modified residue" description="N5-methylglutamine" evidence="4">
    <location>
        <position position="197"/>
    </location>
</feature>
<keyword evidence="3 4" id="KW-0648">Protein biosynthesis</keyword>
<dbReference type="NCBIfam" id="TIGR00020">
    <property type="entry name" value="prfB"/>
    <property type="match status" value="1"/>
</dbReference>
<comment type="PTM">
    <text evidence="4">Methylated by PrmC. Methylation increases the termination efficiency of RF2.</text>
</comment>
<name>A0A521G0F2_9BACT</name>
<dbReference type="PANTHER" id="PTHR43116:SF3">
    <property type="entry name" value="CLASS I PEPTIDE CHAIN RELEASE FACTOR"/>
    <property type="match status" value="1"/>
</dbReference>
<dbReference type="PROSITE" id="PS00745">
    <property type="entry name" value="RF_PROK_I"/>
    <property type="match status" value="1"/>
</dbReference>
<dbReference type="InterPro" id="IPR005139">
    <property type="entry name" value="PCRF"/>
</dbReference>
<dbReference type="InterPro" id="IPR045853">
    <property type="entry name" value="Pep_chain_release_fac_I_sf"/>
</dbReference>
<evidence type="ECO:0000256" key="4">
    <source>
        <dbReference type="HAMAP-Rule" id="MF_00094"/>
    </source>
</evidence>
<dbReference type="Gene3D" id="3.30.160.20">
    <property type="match status" value="1"/>
</dbReference>
<gene>
    <name evidence="4" type="primary">prfB</name>
    <name evidence="7" type="ORF">CDV28_12514</name>
</gene>
<evidence type="ECO:0000259" key="6">
    <source>
        <dbReference type="PROSITE" id="PS00745"/>
    </source>
</evidence>
<comment type="similarity">
    <text evidence="1 4">Belongs to the prokaryotic/mitochondrial release factor family.</text>
</comment>
<keyword evidence="4" id="KW-0963">Cytoplasm</keyword>
<keyword evidence="8" id="KW-1185">Reference proteome</keyword>
<evidence type="ECO:0000256" key="2">
    <source>
        <dbReference type="ARBA" id="ARBA00022481"/>
    </source>
</evidence>
<proteinExistence type="inferred from homology"/>
<evidence type="ECO:0000256" key="3">
    <source>
        <dbReference type="ARBA" id="ARBA00022917"/>
    </source>
</evidence>
<evidence type="ECO:0000313" key="8">
    <source>
        <dbReference type="Proteomes" id="UP000316238"/>
    </source>
</evidence>
<sequence>MQRQLGQLQDVVKGWELHFQHIEEAEMLLDMALEESDVEALSEVETSLDRLAQEVELTELECMFDGEHDSCNALLTVHAGAGGTEAQDWVSMLLRMYLRWAELHSFPADILDYLPGDEAGVKSVTILIKGKNAYGYTRSEVGIHRLVRISPFDASGRRHTSFASVMVLPELDDTIEIDINEKELRIDTYRSSGAGGQHVNKTDSAIRITHLPTNIVVQCQNERSQLRNKEMAMKMLMSKLYDKQQKENLQAQENLHGEKKEIAWGSQIRSYVLQPYRLIKDHRTNVEVGNVDAVLDGNLDQFIKAFLLWQPR</sequence>
<dbReference type="Pfam" id="PF03462">
    <property type="entry name" value="PCRF"/>
    <property type="match status" value="1"/>
</dbReference>
<dbReference type="InterPro" id="IPR000352">
    <property type="entry name" value="Pep_chain_release_fac_I"/>
</dbReference>
<dbReference type="Pfam" id="PF00472">
    <property type="entry name" value="RF-1"/>
    <property type="match status" value="1"/>
</dbReference>
<dbReference type="GO" id="GO:0016149">
    <property type="term" value="F:translation release factor activity, codon specific"/>
    <property type="evidence" value="ECO:0007669"/>
    <property type="project" value="UniProtKB-UniRule"/>
</dbReference>
<dbReference type="HAMAP" id="MF_00094">
    <property type="entry name" value="Rel_fac_2"/>
    <property type="match status" value="1"/>
</dbReference>
<organism evidence="7 8">
    <name type="scientific">Candidatus Electronema aureum</name>
    <dbReference type="NCBI Taxonomy" id="2005002"/>
    <lineage>
        <taxon>Bacteria</taxon>
        <taxon>Pseudomonadati</taxon>
        <taxon>Thermodesulfobacteriota</taxon>
        <taxon>Desulfobulbia</taxon>
        <taxon>Desulfobulbales</taxon>
        <taxon>Desulfobulbaceae</taxon>
        <taxon>Candidatus Electronema</taxon>
    </lineage>
</organism>
<dbReference type="PANTHER" id="PTHR43116">
    <property type="entry name" value="PEPTIDE CHAIN RELEASE FACTOR 2"/>
    <property type="match status" value="1"/>
</dbReference>
<dbReference type="FunFam" id="3.30.160.20:FF:000010">
    <property type="entry name" value="Peptide chain release factor 2"/>
    <property type="match status" value="1"/>
</dbReference>
<dbReference type="GO" id="GO:0005737">
    <property type="term" value="C:cytoplasm"/>
    <property type="evidence" value="ECO:0007669"/>
    <property type="project" value="UniProtKB-SubCell"/>
</dbReference>
<comment type="subcellular location">
    <subcellularLocation>
        <location evidence="4">Cytoplasm</location>
    </subcellularLocation>
</comment>
<dbReference type="SMART" id="SM00937">
    <property type="entry name" value="PCRF"/>
    <property type="match status" value="1"/>
</dbReference>
<comment type="caution">
    <text evidence="7">The sequence shown here is derived from an EMBL/GenBank/DDBJ whole genome shotgun (WGS) entry which is preliminary data.</text>
</comment>
<evidence type="ECO:0000256" key="1">
    <source>
        <dbReference type="ARBA" id="ARBA00010835"/>
    </source>
</evidence>
<feature type="domain" description="Prokaryotic-type class I peptide chain release factors" evidence="6">
    <location>
        <begin position="190"/>
        <end position="206"/>
    </location>
</feature>
<dbReference type="EMBL" id="NQJD01000025">
    <property type="protein sequence ID" value="TAA74482.1"/>
    <property type="molecule type" value="Genomic_DNA"/>
</dbReference>
<keyword evidence="2 4" id="KW-0488">Methylation</keyword>
<dbReference type="InterPro" id="IPR004374">
    <property type="entry name" value="PrfB"/>
</dbReference>
<dbReference type="AlphaFoldDB" id="A0A521G0F2"/>
<protein>
    <recommendedName>
        <fullName evidence="4 5">Peptide chain release factor 2</fullName>
        <shortName evidence="4">RF-2</shortName>
    </recommendedName>
</protein>